<dbReference type="GO" id="GO:0016020">
    <property type="term" value="C:membrane"/>
    <property type="evidence" value="ECO:0007669"/>
    <property type="project" value="UniProtKB-SubCell"/>
</dbReference>
<dbReference type="Proteomes" id="UP001652624">
    <property type="component" value="Chromosome 14"/>
</dbReference>
<evidence type="ECO:0000256" key="4">
    <source>
        <dbReference type="ARBA" id="ARBA00022989"/>
    </source>
</evidence>
<evidence type="ECO:0000256" key="6">
    <source>
        <dbReference type="SAM" id="Phobius"/>
    </source>
</evidence>
<keyword evidence="3 6" id="KW-0812">Transmembrane</keyword>
<evidence type="ECO:0000256" key="5">
    <source>
        <dbReference type="ARBA" id="ARBA00023136"/>
    </source>
</evidence>
<evidence type="ECO:0000313" key="7">
    <source>
        <dbReference type="Proteomes" id="UP001652624"/>
    </source>
</evidence>
<gene>
    <name evidence="8" type="primary">LOC103119514</name>
</gene>
<keyword evidence="7" id="KW-1185">Reference proteome</keyword>
<reference evidence="8" key="1">
    <citation type="submission" date="2025-08" db="UniProtKB">
        <authorList>
            <consortium name="RefSeq"/>
        </authorList>
    </citation>
    <scope>IDENTIFICATION</scope>
</reference>
<dbReference type="InParanoid" id="A0A1S3A614"/>
<comment type="similarity">
    <text evidence="2">Belongs to the TMEM45 family.</text>
</comment>
<feature type="transmembrane region" description="Helical" evidence="6">
    <location>
        <begin position="158"/>
        <end position="181"/>
    </location>
</feature>
<evidence type="ECO:0000256" key="1">
    <source>
        <dbReference type="ARBA" id="ARBA00004141"/>
    </source>
</evidence>
<dbReference type="eggNOG" id="ENOG502RZC7">
    <property type="taxonomic scope" value="Eukaryota"/>
</dbReference>
<sequence length="289" mass="33206">MGTFEGHLLIGILFVIFALYYSMITSLALLRGQKILTPPWSLREKQGHRWWQRLPVIGTAKLVFSLQFILLEFFYPPGSNRLKLIDLTDPRRPFLFKENWQHATMYGFFALSGLVDVVTQVCQAWPSLKLERAVESLACSVLVLVMVSHVAHKDIVEIHIHLLLLLPIALLSLMLAVEVWMPHQPALWVLKSWLMLVVGSWLVQLGVLIYVPPTRQPWRSDNPTDLSFIVLFFCWHLGLAVILLATVYGLCSLWLRHCSSREDARYQLCPSREELDKLRPEAELLDKGV</sequence>
<evidence type="ECO:0000313" key="8">
    <source>
        <dbReference type="RefSeq" id="XP_007529882.1"/>
    </source>
</evidence>
<dbReference type="AlphaFoldDB" id="A0A1S3A614"/>
<dbReference type="PANTHER" id="PTHR46441:SF3">
    <property type="entry name" value="TRANSMEMBRANE EPIDIDYMAL FAMILY MEMBER 3"/>
    <property type="match status" value="1"/>
</dbReference>
<organism evidence="7 8">
    <name type="scientific">Erinaceus europaeus</name>
    <name type="common">Western European hedgehog</name>
    <dbReference type="NCBI Taxonomy" id="9365"/>
    <lineage>
        <taxon>Eukaryota</taxon>
        <taxon>Metazoa</taxon>
        <taxon>Chordata</taxon>
        <taxon>Craniata</taxon>
        <taxon>Vertebrata</taxon>
        <taxon>Euteleostomi</taxon>
        <taxon>Mammalia</taxon>
        <taxon>Eutheria</taxon>
        <taxon>Laurasiatheria</taxon>
        <taxon>Eulipotyphla</taxon>
        <taxon>Erinaceidae</taxon>
        <taxon>Erinaceinae</taxon>
        <taxon>Erinaceus</taxon>
    </lineage>
</organism>
<feature type="transmembrane region" description="Helical" evidence="6">
    <location>
        <begin position="6"/>
        <end position="30"/>
    </location>
</feature>
<feature type="transmembrane region" description="Helical" evidence="6">
    <location>
        <begin position="50"/>
        <end position="75"/>
    </location>
</feature>
<evidence type="ECO:0000256" key="2">
    <source>
        <dbReference type="ARBA" id="ARBA00006948"/>
    </source>
</evidence>
<keyword evidence="5 6" id="KW-0472">Membrane</keyword>
<dbReference type="GeneID" id="103119514"/>
<dbReference type="RefSeq" id="XP_007529882.1">
    <property type="nucleotide sequence ID" value="XM_007529820.2"/>
</dbReference>
<comment type="subcellular location">
    <subcellularLocation>
        <location evidence="1">Membrane</location>
        <topology evidence="1">Multi-pass membrane protein</topology>
    </subcellularLocation>
</comment>
<accession>A0A1S3A614</accession>
<feature type="transmembrane region" description="Helical" evidence="6">
    <location>
        <begin position="193"/>
        <end position="211"/>
    </location>
</feature>
<dbReference type="InterPro" id="IPR006904">
    <property type="entry name" value="DUF716"/>
</dbReference>
<keyword evidence="4 6" id="KW-1133">Transmembrane helix</keyword>
<dbReference type="OrthoDB" id="551896at2759"/>
<feature type="transmembrane region" description="Helical" evidence="6">
    <location>
        <begin position="226"/>
        <end position="255"/>
    </location>
</feature>
<name>A0A1S3A614_ERIEU</name>
<evidence type="ECO:0000256" key="3">
    <source>
        <dbReference type="ARBA" id="ARBA00022692"/>
    </source>
</evidence>
<protein>
    <submittedName>
        <fullName evidence="8">Transmembrane epididymal protein 1A-like</fullName>
    </submittedName>
</protein>
<proteinExistence type="inferred from homology"/>
<dbReference type="Pfam" id="PF04819">
    <property type="entry name" value="DUF716"/>
    <property type="match status" value="1"/>
</dbReference>
<dbReference type="PANTHER" id="PTHR46441">
    <property type="entry name" value="TRANSMEMBRANE EPIDIDYMAL FAMILY MEMBER 3"/>
    <property type="match status" value="1"/>
</dbReference>